<sequence length="95" mass="11114">MRKVFTIFILFFCLFFNLHSYSVGNDAAIKIKIFNFKLNQQRSFEELERNLILFIQKVGLKNVLDINHKILFTGVEVAVIVIYKSNQKQESGVEN</sequence>
<dbReference type="EMBL" id="JACHFC010000004">
    <property type="protein sequence ID" value="MBB6208342.1"/>
    <property type="molecule type" value="Genomic_DNA"/>
</dbReference>
<name>A0A7W9ZBC4_9SPIR</name>
<keyword evidence="2" id="KW-1185">Reference proteome</keyword>
<evidence type="ECO:0000313" key="1">
    <source>
        <dbReference type="EMBL" id="MBB6208342.1"/>
    </source>
</evidence>
<comment type="caution">
    <text evidence="1">The sequence shown here is derived from an EMBL/GenBank/DDBJ whole genome shotgun (WGS) entry which is preliminary data.</text>
</comment>
<reference evidence="1 2" key="1">
    <citation type="submission" date="2020-08" db="EMBL/GenBank/DDBJ databases">
        <title>Genomic Encyclopedia of Type Strains, Phase IV (KMG-IV): sequencing the most valuable type-strain genomes for metagenomic binning, comparative biology and taxonomic classification.</title>
        <authorList>
            <person name="Goeker M."/>
        </authorList>
    </citation>
    <scope>NUCLEOTIDE SEQUENCE [LARGE SCALE GENOMIC DNA]</scope>
    <source>
        <strain evidence="1 2">DSM 17992</strain>
    </source>
</reference>
<accession>A0A7W9ZBC4</accession>
<organism evidence="1 2">
    <name type="scientific">Borreliella lanei</name>
    <dbReference type="NCBI Taxonomy" id="373540"/>
    <lineage>
        <taxon>Bacteria</taxon>
        <taxon>Pseudomonadati</taxon>
        <taxon>Spirochaetota</taxon>
        <taxon>Spirochaetia</taxon>
        <taxon>Spirochaetales</taxon>
        <taxon>Borreliaceae</taxon>
        <taxon>Borreliella</taxon>
    </lineage>
</organism>
<protein>
    <recommendedName>
        <fullName evidence="3">Bbs27 protein</fullName>
    </recommendedName>
</protein>
<dbReference type="Proteomes" id="UP000575983">
    <property type="component" value="Unassembled WGS sequence"/>
</dbReference>
<proteinExistence type="predicted"/>
<dbReference type="RefSeq" id="WP_184107722.1">
    <property type="nucleotide sequence ID" value="NZ_CP124053.1"/>
</dbReference>
<dbReference type="AlphaFoldDB" id="A0A7W9ZBC4"/>
<evidence type="ECO:0000313" key="2">
    <source>
        <dbReference type="Proteomes" id="UP000575983"/>
    </source>
</evidence>
<gene>
    <name evidence="1" type="ORF">HNQ06_000872</name>
</gene>
<evidence type="ECO:0008006" key="3">
    <source>
        <dbReference type="Google" id="ProtNLM"/>
    </source>
</evidence>